<sequence>MAKKTTPPKPTKPQPAAKATAKRVMSSGAKIFGAKVWDHGYTAIPNILVRSQAALGINTTQFNIIVQLLSYYINPDRPPFPSKEELAQRMGITTDTLRINIKKLEDRGLIRREQQLTSFGDWSSNTYHLDGLIAKLKRLQPKFEKEREERRALKSVVEAPKRTRARTGVINGTA</sequence>
<dbReference type="InterPro" id="IPR036388">
    <property type="entry name" value="WH-like_DNA-bd_sf"/>
</dbReference>
<dbReference type="Gene3D" id="1.10.10.10">
    <property type="entry name" value="Winged helix-like DNA-binding domain superfamily/Winged helix DNA-binding domain"/>
    <property type="match status" value="1"/>
</dbReference>
<dbReference type="InterPro" id="IPR053843">
    <property type="entry name" value="DnaD_N"/>
</dbReference>
<dbReference type="AlphaFoldDB" id="A0A4U0R6K5"/>
<feature type="region of interest" description="Disordered" evidence="1">
    <location>
        <begin position="1"/>
        <end position="20"/>
    </location>
</feature>
<accession>A0A4U0R6K5</accession>
<feature type="domain" description="DnaD N-terminal" evidence="2">
    <location>
        <begin position="44"/>
        <end position="140"/>
    </location>
</feature>
<evidence type="ECO:0000313" key="4">
    <source>
        <dbReference type="Proteomes" id="UP000309747"/>
    </source>
</evidence>
<dbReference type="EMBL" id="SUNI01000015">
    <property type="protein sequence ID" value="TJZ90589.1"/>
    <property type="molecule type" value="Genomic_DNA"/>
</dbReference>
<dbReference type="InterPro" id="IPR036390">
    <property type="entry name" value="WH_DNA-bd_sf"/>
</dbReference>
<keyword evidence="4" id="KW-1185">Reference proteome</keyword>
<dbReference type="RefSeq" id="WP_136886800.1">
    <property type="nucleotide sequence ID" value="NZ_SUNI01000015.1"/>
</dbReference>
<proteinExistence type="predicted"/>
<comment type="caution">
    <text evidence="3">The sequence shown here is derived from an EMBL/GenBank/DDBJ whole genome shotgun (WGS) entry which is preliminary data.</text>
</comment>
<dbReference type="OrthoDB" id="7351634at2"/>
<dbReference type="SUPFAM" id="SSF46785">
    <property type="entry name" value="Winged helix' DNA-binding domain"/>
    <property type="match status" value="1"/>
</dbReference>
<reference evidence="3 4" key="1">
    <citation type="submission" date="2019-04" db="EMBL/GenBank/DDBJ databases">
        <authorList>
            <person name="Li J."/>
        </authorList>
    </citation>
    <scope>NUCLEOTIDE SEQUENCE [LARGE SCALE GENOMIC DNA]</scope>
    <source>
        <strain evidence="3 4">KCTC 42687</strain>
    </source>
</reference>
<evidence type="ECO:0000313" key="3">
    <source>
        <dbReference type="EMBL" id="TJZ90589.1"/>
    </source>
</evidence>
<dbReference type="Proteomes" id="UP000309747">
    <property type="component" value="Unassembled WGS sequence"/>
</dbReference>
<organism evidence="3 4">
    <name type="scientific">Paracoccus gahaiensis</name>
    <dbReference type="NCBI Taxonomy" id="1706839"/>
    <lineage>
        <taxon>Bacteria</taxon>
        <taxon>Pseudomonadati</taxon>
        <taxon>Pseudomonadota</taxon>
        <taxon>Alphaproteobacteria</taxon>
        <taxon>Rhodobacterales</taxon>
        <taxon>Paracoccaceae</taxon>
        <taxon>Paracoccus</taxon>
    </lineage>
</organism>
<dbReference type="Pfam" id="PF21984">
    <property type="entry name" value="DnaD_N"/>
    <property type="match status" value="1"/>
</dbReference>
<protein>
    <submittedName>
        <fullName evidence="3">Helix-turn-helix domain-containing protein</fullName>
    </submittedName>
</protein>
<gene>
    <name evidence="3" type="ORF">FA743_14405</name>
</gene>
<evidence type="ECO:0000256" key="1">
    <source>
        <dbReference type="SAM" id="MobiDB-lite"/>
    </source>
</evidence>
<evidence type="ECO:0000259" key="2">
    <source>
        <dbReference type="Pfam" id="PF21984"/>
    </source>
</evidence>
<name>A0A4U0R6K5_9RHOB</name>